<dbReference type="Proteomes" id="UP000234882">
    <property type="component" value="Chromosome"/>
</dbReference>
<accession>A0A2K9MCJ9</accession>
<reference evidence="3" key="1">
    <citation type="submission" date="2017-12" db="EMBL/GenBank/DDBJ databases">
        <title>Genomic analysis of Paracoccus sp. CBA4604.</title>
        <authorList>
            <person name="Roh S.W."/>
            <person name="Kim J.Y."/>
            <person name="Kim J.S."/>
        </authorList>
    </citation>
    <scope>NUCLEOTIDE SEQUENCE [LARGE SCALE GENOMIC DNA]</scope>
    <source>
        <strain evidence="3">CBA4604</strain>
    </source>
</reference>
<gene>
    <name evidence="2" type="ORF">CYR75_02570</name>
</gene>
<sequence>MTEKLQTRTGIPPAPRKRSRHVALFLAGAAVMTLAACEDDKTDAAAFPDLDSCVSEARKGSLFFTEQDCQTQFAQAQQDYLETAPRYESQELCEQEHGAGNCGGDPAQAQSGGGMGSIFMPLFMGYMLGSMMGGGRGISSQPMVKTAQGGFSTPSGNQSFASNRGVGKVPTSAFAKAPSTIGKPPMSRAQVSSRGGFGAASTARGGMRGAGG</sequence>
<organism evidence="2 3">
    <name type="scientific">Paracoccus jeotgali</name>
    <dbReference type="NCBI Taxonomy" id="2065379"/>
    <lineage>
        <taxon>Bacteria</taxon>
        <taxon>Pseudomonadati</taxon>
        <taxon>Pseudomonadota</taxon>
        <taxon>Alphaproteobacteria</taxon>
        <taxon>Rhodobacterales</taxon>
        <taxon>Paracoccaceae</taxon>
        <taxon>Paracoccus</taxon>
    </lineage>
</organism>
<protein>
    <recommendedName>
        <fullName evidence="4">DUF1190 domain-containing protein</fullName>
    </recommendedName>
</protein>
<dbReference type="InterPro" id="IPR009576">
    <property type="entry name" value="Biofilm_formation_YgiB"/>
</dbReference>
<dbReference type="KEGG" id="paru:CYR75_02570"/>
<dbReference type="Pfam" id="PF06693">
    <property type="entry name" value="DUF1190"/>
    <property type="match status" value="1"/>
</dbReference>
<feature type="region of interest" description="Disordered" evidence="1">
    <location>
        <begin position="176"/>
        <end position="212"/>
    </location>
</feature>
<name>A0A2K9MCJ9_9RHOB</name>
<dbReference type="EMBL" id="CP025583">
    <property type="protein sequence ID" value="AUM73323.1"/>
    <property type="molecule type" value="Genomic_DNA"/>
</dbReference>
<evidence type="ECO:0008006" key="4">
    <source>
        <dbReference type="Google" id="ProtNLM"/>
    </source>
</evidence>
<proteinExistence type="predicted"/>
<evidence type="ECO:0000313" key="2">
    <source>
        <dbReference type="EMBL" id="AUM73323.1"/>
    </source>
</evidence>
<dbReference type="OrthoDB" id="8160435at2"/>
<dbReference type="AlphaFoldDB" id="A0A2K9MCJ9"/>
<evidence type="ECO:0000256" key="1">
    <source>
        <dbReference type="SAM" id="MobiDB-lite"/>
    </source>
</evidence>
<keyword evidence="3" id="KW-1185">Reference proteome</keyword>
<dbReference type="RefSeq" id="WP_101498707.1">
    <property type="nucleotide sequence ID" value="NZ_CP025583.1"/>
</dbReference>
<evidence type="ECO:0000313" key="3">
    <source>
        <dbReference type="Proteomes" id="UP000234882"/>
    </source>
</evidence>